<gene>
    <name evidence="1" type="ORF">MPL1032_220131</name>
</gene>
<protein>
    <recommendedName>
        <fullName evidence="3">ATP-binding protein</fullName>
    </recommendedName>
</protein>
<reference evidence="2" key="1">
    <citation type="submission" date="2014-08" db="EMBL/GenBank/DDBJ databases">
        <authorList>
            <person name="Edwards T."/>
        </authorList>
    </citation>
    <scope>NUCLEOTIDE SEQUENCE [LARGE SCALE GENOMIC DNA]</scope>
</reference>
<sequence>MNQIIALQPGMLRTNLRGQIRQTQLPKWKALLPLFEAVMNSFQAIQDTKSDRRHRVTIVLERDEDLLGEDNAPIVGFEIRDTGIGFTDENFDSFNTAYSEHKYERGGKGLGRFMWLKAFETVHVRTTFQAQDGDDEPRHWLRDFEFGFDYDPDAASATQTDSGASGTTVRLGGFLSPYKEECPADIEILAQRLAEHFILVLMQPECPEVEIHDGGIKLSLNKVFDENFQRGGHSGNFEIAGRSFRIDGFRLHSPRASKHRLIYAANSRAVITERLDQFIPNFIGRLQDEKGDSFVYLAVVQGDYLNDRVNNFRTDFDMREELEDGQVDLLQVEDLRRSDIRTECLAFVQRDLAELIDGLNTAKAKRVRDYVRTEAPQYKPLLRYLDQFIDSILPNASKMDMELALHRELHQREVSLKREGSRILTEAARQEDYDGYRQRLSEFMERSNELGVSALAQYVSHRKIIIELLEKALSNDKRTGKYPLEEAVHNILFPMRATDQDILYSQQNLWIIDERLNFHSFIASDRPLNSHTDFTSESRKRPDLFIFDRKIAFSEKPDDGMPLNSITVIEFKRPQRDDYTGDDNPLRQVFEQIQLIRGGQFKDDHGRPLSVAGDKIPAFAYVVCDITPSMHAELKMSDAMPTPDQRSYYGYHRTFGIYFEVIDYGRLLADAKRRNRVFFDRLNLMDAPRL</sequence>
<evidence type="ECO:0008006" key="3">
    <source>
        <dbReference type="Google" id="ProtNLM"/>
    </source>
</evidence>
<accession>A0A0K2VZQ5</accession>
<organism evidence="1 2">
    <name type="scientific">Mesorhizobium plurifarium</name>
    <dbReference type="NCBI Taxonomy" id="69974"/>
    <lineage>
        <taxon>Bacteria</taxon>
        <taxon>Pseudomonadati</taxon>
        <taxon>Pseudomonadota</taxon>
        <taxon>Alphaproteobacteria</taxon>
        <taxon>Hyphomicrobiales</taxon>
        <taxon>Phyllobacteriaceae</taxon>
        <taxon>Mesorhizobium</taxon>
    </lineage>
</organism>
<dbReference type="EMBL" id="CCND01000015">
    <property type="protein sequence ID" value="CDX57708.1"/>
    <property type="molecule type" value="Genomic_DNA"/>
</dbReference>
<dbReference type="InterPro" id="IPR036890">
    <property type="entry name" value="HATPase_C_sf"/>
</dbReference>
<evidence type="ECO:0000313" key="1">
    <source>
        <dbReference type="EMBL" id="CDX57708.1"/>
    </source>
</evidence>
<dbReference type="Proteomes" id="UP000182888">
    <property type="component" value="Unassembled WGS sequence"/>
</dbReference>
<name>A0A0K2VZQ5_MESPL</name>
<dbReference type="SUPFAM" id="SSF55874">
    <property type="entry name" value="ATPase domain of HSP90 chaperone/DNA topoisomerase II/histidine kinase"/>
    <property type="match status" value="1"/>
</dbReference>
<proteinExistence type="predicted"/>
<evidence type="ECO:0000313" key="2">
    <source>
        <dbReference type="Proteomes" id="UP000182888"/>
    </source>
</evidence>
<dbReference type="AlphaFoldDB" id="A0A0K2VZQ5"/>
<dbReference type="Gene3D" id="3.30.565.10">
    <property type="entry name" value="Histidine kinase-like ATPase, C-terminal domain"/>
    <property type="match status" value="1"/>
</dbReference>